<keyword evidence="3" id="KW-0949">S-adenosyl-L-methionine</keyword>
<dbReference type="InterPro" id="IPR058240">
    <property type="entry name" value="rSAM_sf"/>
</dbReference>
<dbReference type="CDD" id="cd21121">
    <property type="entry name" value="SPASM_Cmo-like"/>
    <property type="match status" value="1"/>
</dbReference>
<comment type="cofactor">
    <cofactor evidence="1">
        <name>[4Fe-4S] cluster</name>
        <dbReference type="ChEBI" id="CHEBI:49883"/>
    </cofactor>
</comment>
<keyword evidence="4" id="KW-0479">Metal-binding</keyword>
<dbReference type="InterPro" id="IPR034391">
    <property type="entry name" value="AdoMet-like_SPASM_containing"/>
</dbReference>
<dbReference type="Pfam" id="PF04055">
    <property type="entry name" value="Radical_SAM"/>
    <property type="match status" value="1"/>
</dbReference>
<dbReference type="EMBL" id="DSXR01000080">
    <property type="protein sequence ID" value="HGS87557.1"/>
    <property type="molecule type" value="Genomic_DNA"/>
</dbReference>
<evidence type="ECO:0000256" key="6">
    <source>
        <dbReference type="ARBA" id="ARBA00023014"/>
    </source>
</evidence>
<gene>
    <name evidence="8" type="ORF">ENT17_08045</name>
</gene>
<dbReference type="PROSITE" id="PS51918">
    <property type="entry name" value="RADICAL_SAM"/>
    <property type="match status" value="1"/>
</dbReference>
<sequence length="416" mass="46511">MTNQKRYRVRLDESGKLEIPASVAERFGLRAGEQTILEENGRELILYRPVTFLERVYVEATNVCNLQCRTCVRNVWEEEAGFMSGETFEHVLEGVMSFYPRPSLFFGGYGEPLAHPRIFEMIAGARSVGAEVELITNGTLLGESACRALLDSGVNVLWVSLDGATPQGYMDVRLGDALEQILSNLRRFRELKRESGAATQLGIAFVAMRRNIHELPQLLKLGRELGAACFSISNVLAHTRDLRSESLYDHAQYEPEAQKTSLLPVVNLPRADFPPEVQHALAAAVHDGFRLEISGLNPLRTGNRCPFIERGSLSVRWDGKVSPCLPLLHTHESFLGEQVRRSMAYFVGDVARQSIAEIWRDAAYLDLRERLQDFDFSPCVICNSCEMAEQNLEDCFGNLQPACGGCLWAQGLIQCP</sequence>
<keyword evidence="6" id="KW-0411">Iron-sulfur</keyword>
<protein>
    <submittedName>
        <fullName evidence="8">Radical SAM protein</fullName>
    </submittedName>
</protein>
<keyword evidence="2" id="KW-0004">4Fe-4S</keyword>
<evidence type="ECO:0000313" key="8">
    <source>
        <dbReference type="EMBL" id="HGS87557.1"/>
    </source>
</evidence>
<keyword evidence="5" id="KW-0408">Iron</keyword>
<organism evidence="8">
    <name type="scientific">Bellilinea caldifistulae</name>
    <dbReference type="NCBI Taxonomy" id="360411"/>
    <lineage>
        <taxon>Bacteria</taxon>
        <taxon>Bacillati</taxon>
        <taxon>Chloroflexota</taxon>
        <taxon>Anaerolineae</taxon>
        <taxon>Anaerolineales</taxon>
        <taxon>Anaerolineaceae</taxon>
        <taxon>Bellilinea</taxon>
    </lineage>
</organism>
<evidence type="ECO:0000259" key="7">
    <source>
        <dbReference type="PROSITE" id="PS51918"/>
    </source>
</evidence>
<dbReference type="SFLD" id="SFLDS00029">
    <property type="entry name" value="Radical_SAM"/>
    <property type="match status" value="1"/>
</dbReference>
<dbReference type="PANTHER" id="PTHR11228">
    <property type="entry name" value="RADICAL SAM DOMAIN PROTEIN"/>
    <property type="match status" value="1"/>
</dbReference>
<name>A0A7C4L007_9CHLR</name>
<dbReference type="InterPro" id="IPR007197">
    <property type="entry name" value="rSAM"/>
</dbReference>
<evidence type="ECO:0000256" key="2">
    <source>
        <dbReference type="ARBA" id="ARBA00022485"/>
    </source>
</evidence>
<dbReference type="InterPro" id="IPR013785">
    <property type="entry name" value="Aldolase_TIM"/>
</dbReference>
<dbReference type="GO" id="GO:0003824">
    <property type="term" value="F:catalytic activity"/>
    <property type="evidence" value="ECO:0007669"/>
    <property type="project" value="InterPro"/>
</dbReference>
<dbReference type="PANTHER" id="PTHR11228:SF34">
    <property type="entry name" value="TUNGSTEN-CONTAINING ALDEHYDE FERREDOXIN OXIDOREDUCTASE COFACTOR MODIFYING PROTEIN"/>
    <property type="match status" value="1"/>
</dbReference>
<dbReference type="InterPro" id="IPR050377">
    <property type="entry name" value="Radical_SAM_PqqE_MftC-like"/>
</dbReference>
<dbReference type="InterPro" id="IPR027604">
    <property type="entry name" value="W_rSAM_matur"/>
</dbReference>
<dbReference type="SFLD" id="SFLDG01387">
    <property type="entry name" value="BtrN-like_SPASM_domain_contain"/>
    <property type="match status" value="1"/>
</dbReference>
<evidence type="ECO:0000256" key="3">
    <source>
        <dbReference type="ARBA" id="ARBA00022691"/>
    </source>
</evidence>
<dbReference type="Gene3D" id="3.20.20.70">
    <property type="entry name" value="Aldolase class I"/>
    <property type="match status" value="1"/>
</dbReference>
<proteinExistence type="predicted"/>
<dbReference type="SFLD" id="SFLDF00570">
    <property type="entry name" value="tungsten_cofactor_oxidoreducas"/>
    <property type="match status" value="1"/>
</dbReference>
<dbReference type="AlphaFoldDB" id="A0A7C4L007"/>
<dbReference type="Pfam" id="PF13186">
    <property type="entry name" value="SPASM"/>
    <property type="match status" value="1"/>
</dbReference>
<accession>A0A7C4L007</accession>
<dbReference type="GO" id="GO:0046872">
    <property type="term" value="F:metal ion binding"/>
    <property type="evidence" value="ECO:0007669"/>
    <property type="project" value="UniProtKB-KW"/>
</dbReference>
<evidence type="ECO:0000256" key="1">
    <source>
        <dbReference type="ARBA" id="ARBA00001966"/>
    </source>
</evidence>
<comment type="caution">
    <text evidence="8">The sequence shown here is derived from an EMBL/GenBank/DDBJ whole genome shotgun (WGS) entry which is preliminary data.</text>
</comment>
<evidence type="ECO:0000256" key="4">
    <source>
        <dbReference type="ARBA" id="ARBA00022723"/>
    </source>
</evidence>
<evidence type="ECO:0000256" key="5">
    <source>
        <dbReference type="ARBA" id="ARBA00023004"/>
    </source>
</evidence>
<dbReference type="InterPro" id="IPR023885">
    <property type="entry name" value="4Fe4S-binding_SPASM_dom"/>
</dbReference>
<dbReference type="CDD" id="cd01335">
    <property type="entry name" value="Radical_SAM"/>
    <property type="match status" value="1"/>
</dbReference>
<feature type="domain" description="Radical SAM core" evidence="7">
    <location>
        <begin position="50"/>
        <end position="284"/>
    </location>
</feature>
<dbReference type="SFLD" id="SFLDG01067">
    <property type="entry name" value="SPASM/twitch_domain_containing"/>
    <property type="match status" value="1"/>
</dbReference>
<dbReference type="SUPFAM" id="SSF102114">
    <property type="entry name" value="Radical SAM enzymes"/>
    <property type="match status" value="1"/>
</dbReference>
<reference evidence="8" key="1">
    <citation type="journal article" date="2020" name="mSystems">
        <title>Genome- and Community-Level Interaction Insights into Carbon Utilization and Element Cycling Functions of Hydrothermarchaeota in Hydrothermal Sediment.</title>
        <authorList>
            <person name="Zhou Z."/>
            <person name="Liu Y."/>
            <person name="Xu W."/>
            <person name="Pan J."/>
            <person name="Luo Z.H."/>
            <person name="Li M."/>
        </authorList>
    </citation>
    <scope>NUCLEOTIDE SEQUENCE [LARGE SCALE GENOMIC DNA]</scope>
    <source>
        <strain evidence="8">SpSt-556</strain>
    </source>
</reference>
<dbReference type="GO" id="GO:0051536">
    <property type="term" value="F:iron-sulfur cluster binding"/>
    <property type="evidence" value="ECO:0007669"/>
    <property type="project" value="UniProtKB-KW"/>
</dbReference>